<dbReference type="PANTHER" id="PTHR34361:SF2">
    <property type="entry name" value="OS08G0157800 PROTEIN"/>
    <property type="match status" value="1"/>
</dbReference>
<evidence type="ECO:0000256" key="1">
    <source>
        <dbReference type="SAM" id="MobiDB-lite"/>
    </source>
</evidence>
<organism evidence="2 3">
    <name type="scientific">Protea cynaroides</name>
    <dbReference type="NCBI Taxonomy" id="273540"/>
    <lineage>
        <taxon>Eukaryota</taxon>
        <taxon>Viridiplantae</taxon>
        <taxon>Streptophyta</taxon>
        <taxon>Embryophyta</taxon>
        <taxon>Tracheophyta</taxon>
        <taxon>Spermatophyta</taxon>
        <taxon>Magnoliopsida</taxon>
        <taxon>Proteales</taxon>
        <taxon>Proteaceae</taxon>
        <taxon>Protea</taxon>
    </lineage>
</organism>
<reference evidence="2" key="1">
    <citation type="journal article" date="2023" name="Plant J.">
        <title>The genome of the king protea, Protea cynaroides.</title>
        <authorList>
            <person name="Chang J."/>
            <person name="Duong T.A."/>
            <person name="Schoeman C."/>
            <person name="Ma X."/>
            <person name="Roodt D."/>
            <person name="Barker N."/>
            <person name="Li Z."/>
            <person name="Van de Peer Y."/>
            <person name="Mizrachi E."/>
        </authorList>
    </citation>
    <scope>NUCLEOTIDE SEQUENCE</scope>
    <source>
        <tissue evidence="2">Young leaves</tissue>
    </source>
</reference>
<dbReference type="Proteomes" id="UP001141806">
    <property type="component" value="Unassembled WGS sequence"/>
</dbReference>
<accession>A0A9Q0GR54</accession>
<dbReference type="AlphaFoldDB" id="A0A9Q0GR54"/>
<feature type="region of interest" description="Disordered" evidence="1">
    <location>
        <begin position="866"/>
        <end position="885"/>
    </location>
</feature>
<evidence type="ECO:0000313" key="3">
    <source>
        <dbReference type="Proteomes" id="UP001141806"/>
    </source>
</evidence>
<protein>
    <submittedName>
        <fullName evidence="2">Uncharacterized protein</fullName>
    </submittedName>
</protein>
<dbReference type="EMBL" id="JAMYWD010000012">
    <property type="protein sequence ID" value="KAJ4950950.1"/>
    <property type="molecule type" value="Genomic_DNA"/>
</dbReference>
<gene>
    <name evidence="2" type="ORF">NE237_027782</name>
</gene>
<proteinExistence type="predicted"/>
<feature type="compositionally biased region" description="Basic and acidic residues" evidence="1">
    <location>
        <begin position="244"/>
        <end position="253"/>
    </location>
</feature>
<evidence type="ECO:0000313" key="2">
    <source>
        <dbReference type="EMBL" id="KAJ4950950.1"/>
    </source>
</evidence>
<feature type="compositionally biased region" description="Basic and acidic residues" evidence="1">
    <location>
        <begin position="516"/>
        <end position="528"/>
    </location>
</feature>
<feature type="region of interest" description="Disordered" evidence="1">
    <location>
        <begin position="516"/>
        <end position="539"/>
    </location>
</feature>
<name>A0A9Q0GR54_9MAGN</name>
<keyword evidence="3" id="KW-1185">Reference proteome</keyword>
<feature type="region of interest" description="Disordered" evidence="1">
    <location>
        <begin position="221"/>
        <end position="267"/>
    </location>
</feature>
<dbReference type="PANTHER" id="PTHR34361">
    <property type="entry name" value="OS08G0157800 PROTEIN"/>
    <property type="match status" value="1"/>
</dbReference>
<comment type="caution">
    <text evidence="2">The sequence shown here is derived from an EMBL/GenBank/DDBJ whole genome shotgun (WGS) entry which is preliminary data.</text>
</comment>
<dbReference type="OrthoDB" id="611935at2759"/>
<sequence length="1113" mass="120543">MMGFGSFSHGSSSSSSNLSPLAQPFAVDRSISKPNLKPLVPFTEDSYSYSFGPSFDNWLHLHPPTSVADPFSNTSSYSELDSTHASNLPCASNYGNYGSQSISSYGTHLKPNAATSSVGSFPYDLRQLESIRTTLVEAKPYYPQYSLSACQDGSNPVVLNDSGCDMLSASSFTPLDETYQTGYTQNFSGGYTAQWSGFSDGLPDEEQARRKCLDGNLFGNGSLGPDSMTDKSFLKQGTPAPEGLRGKRAEISSRKSPSGSTGTGWLDDRCSSFSEDTARVSLFNSSRPGVSGPASMLQEAHCPQAPSPASFMKTWTSLFPDTDSYEGCFTHLDSCTTDPAVSYSSVTSSSSTLVFGAMASGTTSSALEKSRSRNVIFNPQSGDAFDRDESAGCITSNIKEPLIQMSSKGMLKSKCELQVNFFKLSDACNIVSGGAGTADSAEGFSETFDQFNPVVDSPCWKGAPSSRQSAFGVAEVVSPYLPVNLFEGCNSSNLEGPHILAVNADDVAVLSQKERGKLIPDENGHSEDGSSSLSRGLPSVVNFPSVEENELNDSVKEAPYRSKVNIENELLSSDGIWEMAQPRKEHVPSFYRRSSELEPSQMSYGNNISSAELVTSEATVVNSAMDIKESAQNGSSCVQFNAVEHVSSLPFYLANVPVGLANKISGASETGPKIDIKLLLNVMHNLSKLLRSSCSNDVEALNEQDHQIIRHVIHNLDACLLMKVGLMRPMPQFQFPESSTCCLGKPTDPQKVSGTCSSQFNSVEAVDVLGQHDLMGKMHITDSGKQGDTLQDFVSMGCETEVEIDNDMTQAIKKIMEEKFDNEEKNLQTKLFKNLWLEAEAALCSVKYKARYARMKIEMNCERDREKDAAGKPIDTGGRLSPKVSSDLSIDDMLTQEVESTVPDTTTQETSSTGIAGQANNVEVLVASGTDDVEASVASQAEASVMSRFHILKCRVDNCSSMNPRSMGKGHPVGSAGIGAYAEREETVSNLCPSGTRNIKTKTQPLKVVDWGSSEKRNTWPFIRDISEDEHLELTIRPDVQHHITNCSEEKIELVSDGPGEQDPLKEVGVCISEEAVNTLISDRYGNQCIGSGFDSPSSDWEHVLKEELKWQN</sequence>